<dbReference type="Gene3D" id="2.40.160.10">
    <property type="entry name" value="Porin"/>
    <property type="match status" value="1"/>
</dbReference>
<dbReference type="AlphaFoldDB" id="A0A4U1JEI7"/>
<evidence type="ECO:0000256" key="1">
    <source>
        <dbReference type="SAM" id="MobiDB-lite"/>
    </source>
</evidence>
<dbReference type="Proteomes" id="UP000309215">
    <property type="component" value="Unassembled WGS sequence"/>
</dbReference>
<feature type="region of interest" description="Disordered" evidence="1">
    <location>
        <begin position="48"/>
        <end position="71"/>
    </location>
</feature>
<evidence type="ECO:0000256" key="2">
    <source>
        <dbReference type="SAM" id="SignalP"/>
    </source>
</evidence>
<feature type="chain" id="PRO_5020187168" evidence="2">
    <location>
        <begin position="27"/>
        <end position="429"/>
    </location>
</feature>
<name>A0A4U1JEI7_9BACT</name>
<proteinExistence type="predicted"/>
<evidence type="ECO:0000313" key="3">
    <source>
        <dbReference type="EMBL" id="TKD07930.1"/>
    </source>
</evidence>
<feature type="compositionally biased region" description="Low complexity" evidence="1">
    <location>
        <begin position="48"/>
        <end position="62"/>
    </location>
</feature>
<comment type="caution">
    <text evidence="3">The sequence shown here is derived from an EMBL/GenBank/DDBJ whole genome shotgun (WGS) entry which is preliminary data.</text>
</comment>
<dbReference type="RefSeq" id="WP_136930017.1">
    <property type="nucleotide sequence ID" value="NZ_SSMQ01000015.1"/>
</dbReference>
<accession>A0A4U1JEI7</accession>
<dbReference type="SUPFAM" id="SSF56935">
    <property type="entry name" value="Porins"/>
    <property type="match status" value="1"/>
</dbReference>
<dbReference type="InterPro" id="IPR010870">
    <property type="entry name" value="Porin_O/P"/>
</dbReference>
<evidence type="ECO:0000313" key="4">
    <source>
        <dbReference type="Proteomes" id="UP000309215"/>
    </source>
</evidence>
<dbReference type="EMBL" id="SSMQ01000015">
    <property type="protein sequence ID" value="TKD07930.1"/>
    <property type="molecule type" value="Genomic_DNA"/>
</dbReference>
<dbReference type="OrthoDB" id="9807854at2"/>
<feature type="signal peptide" evidence="2">
    <location>
        <begin position="1"/>
        <end position="26"/>
    </location>
</feature>
<organism evidence="3 4">
    <name type="scientific">Polyangium fumosum</name>
    <dbReference type="NCBI Taxonomy" id="889272"/>
    <lineage>
        <taxon>Bacteria</taxon>
        <taxon>Pseudomonadati</taxon>
        <taxon>Myxococcota</taxon>
        <taxon>Polyangia</taxon>
        <taxon>Polyangiales</taxon>
        <taxon>Polyangiaceae</taxon>
        <taxon>Polyangium</taxon>
    </lineage>
</organism>
<dbReference type="Pfam" id="PF07396">
    <property type="entry name" value="Porin_O_P"/>
    <property type="match status" value="1"/>
</dbReference>
<reference evidence="3 4" key="1">
    <citation type="submission" date="2019-04" db="EMBL/GenBank/DDBJ databases">
        <authorList>
            <person name="Li Y."/>
            <person name="Wang J."/>
        </authorList>
    </citation>
    <scope>NUCLEOTIDE SEQUENCE [LARGE SCALE GENOMIC DNA]</scope>
    <source>
        <strain evidence="3 4">DSM 14668</strain>
    </source>
</reference>
<dbReference type="InterPro" id="IPR023614">
    <property type="entry name" value="Porin_dom_sf"/>
</dbReference>
<protein>
    <submittedName>
        <fullName evidence="3">Porin</fullName>
    </submittedName>
</protein>
<keyword evidence="4" id="KW-1185">Reference proteome</keyword>
<gene>
    <name evidence="3" type="ORF">E8A74_16740</name>
</gene>
<keyword evidence="2" id="KW-0732">Signal</keyword>
<sequence length="429" mass="47483">MLLARLAARSALGAVFGLLLSSRSAAADVPAAPRSEIALATLPSAEPAAVKPAPRPAAQAPALKPGEGAGKASQHWYDKIKIRGYSQVRYNQLGATNERLVNTQGDRSIGKDGGFLIRRARLIVQGDVHERVFVYIQPDFASVVSDQYHVPTLRDWYADIALDKKKEFRFRVGQSKVPYGFENMQSSQNRAPLDRSDALNSAVKDERDLGVFFYWAPERIRKRFKALVDDGLKGSGDYGVVALGVYNGQTANQKERNDTPHVVGRITWPFQIGRQIVEIGGGGYAGKFVVKTSDDVTAAEEIRDVRAHASFVLYPQPFGLQAEYNFGRGPELVGDRVVERPLHGGYVMAMAKIGSFLPYVRGLMYDGGRKFETNAPHYKIRELEMGVEWQPIPAVEATAAYAIAERTYPEPPYPQESGRLLRLQIQVNY</sequence>